<keyword evidence="1" id="KW-0472">Membrane</keyword>
<protein>
    <submittedName>
        <fullName evidence="2">Uncharacterized protein</fullName>
    </submittedName>
</protein>
<feature type="transmembrane region" description="Helical" evidence="1">
    <location>
        <begin position="167"/>
        <end position="187"/>
    </location>
</feature>
<organism evidence="2 3">
    <name type="scientific">Candidatus Woesebacteria bacterium GW2011_GWA2_33_28</name>
    <dbReference type="NCBI Taxonomy" id="1618561"/>
    <lineage>
        <taxon>Bacteria</taxon>
        <taxon>Candidatus Woeseibacteriota</taxon>
    </lineage>
</organism>
<keyword evidence="1" id="KW-1133">Transmembrane helix</keyword>
<name>A0A0G0CTY8_9BACT</name>
<feature type="transmembrane region" description="Helical" evidence="1">
    <location>
        <begin position="6"/>
        <end position="24"/>
    </location>
</feature>
<reference evidence="2 3" key="1">
    <citation type="journal article" date="2015" name="Nature">
        <title>rRNA introns, odd ribosomes, and small enigmatic genomes across a large radiation of phyla.</title>
        <authorList>
            <person name="Brown C.T."/>
            <person name="Hug L.A."/>
            <person name="Thomas B.C."/>
            <person name="Sharon I."/>
            <person name="Castelle C.J."/>
            <person name="Singh A."/>
            <person name="Wilkins M.J."/>
            <person name="Williams K.H."/>
            <person name="Banfield J.F."/>
        </authorList>
    </citation>
    <scope>NUCLEOTIDE SEQUENCE [LARGE SCALE GENOMIC DNA]</scope>
</reference>
<accession>A0A0G0CTY8</accession>
<dbReference type="EMBL" id="LBOZ01000008">
    <property type="protein sequence ID" value="KKP46792.1"/>
    <property type="molecule type" value="Genomic_DNA"/>
</dbReference>
<evidence type="ECO:0000313" key="2">
    <source>
        <dbReference type="EMBL" id="KKP46792.1"/>
    </source>
</evidence>
<evidence type="ECO:0000313" key="3">
    <source>
        <dbReference type="Proteomes" id="UP000033995"/>
    </source>
</evidence>
<keyword evidence="1" id="KW-0812">Transmembrane</keyword>
<proteinExistence type="predicted"/>
<gene>
    <name evidence="2" type="ORF">UR38_C0008G0023</name>
</gene>
<feature type="transmembrane region" description="Helical" evidence="1">
    <location>
        <begin position="36"/>
        <end position="54"/>
    </location>
</feature>
<sequence length="195" mass="22082">MYDFKNILGIIATILVFLGYVPYVRDIINGKTKPHIYSWFIWGFVTLLAFALQLSDKAGSGAFVTLAAAIMCFVVIFFGFKYKAKVKIVKTDTIFLILAIISLGLWIIAKQPVLSILLTVMVDLLGFAPTIRKSWNNPFSETLSFYYLNSIRFGLAIIALQKYSLLTALYPITWLMANTLFALMLIIRRKKLGNF</sequence>
<dbReference type="AlphaFoldDB" id="A0A0G0CTY8"/>
<evidence type="ECO:0000256" key="1">
    <source>
        <dbReference type="SAM" id="Phobius"/>
    </source>
</evidence>
<comment type="caution">
    <text evidence="2">The sequence shown here is derived from an EMBL/GenBank/DDBJ whole genome shotgun (WGS) entry which is preliminary data.</text>
</comment>
<feature type="transmembrane region" description="Helical" evidence="1">
    <location>
        <begin position="92"/>
        <end position="108"/>
    </location>
</feature>
<feature type="transmembrane region" description="Helical" evidence="1">
    <location>
        <begin position="60"/>
        <end position="80"/>
    </location>
</feature>
<dbReference type="Proteomes" id="UP000033995">
    <property type="component" value="Unassembled WGS sequence"/>
</dbReference>